<dbReference type="STRING" id="6205.A0A0R3WTJ5"/>
<protein>
    <submittedName>
        <fullName evidence="1">Neur_chan_LBD domain-containing protein</fullName>
    </submittedName>
</protein>
<name>A0A0R3WTJ5_HYDTA</name>
<reference evidence="1" key="1">
    <citation type="submission" date="2017-02" db="UniProtKB">
        <authorList>
            <consortium name="WormBaseParasite"/>
        </authorList>
    </citation>
    <scope>IDENTIFICATION</scope>
</reference>
<sequence>LPKRELSNQNIRLDVLSIEKTKRTLLIGFITFPLTILAQTESEWRPIRVARDLQLDDGSSVSFRRDVL</sequence>
<dbReference type="AlphaFoldDB" id="A0A0R3WTJ5"/>
<evidence type="ECO:0000313" key="1">
    <source>
        <dbReference type="WBParaSite" id="TTAC_0000408501-mRNA-1"/>
    </source>
</evidence>
<proteinExistence type="predicted"/>
<accession>A0A0R3WTJ5</accession>
<dbReference type="WBParaSite" id="TTAC_0000408501-mRNA-1">
    <property type="protein sequence ID" value="TTAC_0000408501-mRNA-1"/>
    <property type="gene ID" value="TTAC_0000408501"/>
</dbReference>
<organism evidence="1">
    <name type="scientific">Hydatigena taeniaeformis</name>
    <name type="common">Feline tapeworm</name>
    <name type="synonym">Taenia taeniaeformis</name>
    <dbReference type="NCBI Taxonomy" id="6205"/>
    <lineage>
        <taxon>Eukaryota</taxon>
        <taxon>Metazoa</taxon>
        <taxon>Spiralia</taxon>
        <taxon>Lophotrochozoa</taxon>
        <taxon>Platyhelminthes</taxon>
        <taxon>Cestoda</taxon>
        <taxon>Eucestoda</taxon>
        <taxon>Cyclophyllidea</taxon>
        <taxon>Taeniidae</taxon>
        <taxon>Hydatigera</taxon>
    </lineage>
</organism>